<dbReference type="PRINTS" id="PR00700">
    <property type="entry name" value="PRTYPHPHTASE"/>
</dbReference>
<dbReference type="InterPro" id="IPR003595">
    <property type="entry name" value="Tyr_Pase_cat"/>
</dbReference>
<dbReference type="InterPro" id="IPR000242">
    <property type="entry name" value="PTP_cat"/>
</dbReference>
<sequence>LRLNVSGPLLKASIVVHCGHMSLNPHYNGSLKNAFGDVTLFIDLTQEMENALLNPIGNTYRNNTNGSWEVVVINESSKALSSLPDKHFILGDGLGRPKISHLYNGPLYPDTPYTVQLRLYLQEAYFTSAPIIFSTRASPVAPLIIFASFGAVGLLGLLGFCIYLARRRTGQYAMLVSEARDGETEEEEDSAMQTNEFYNSESDSAKHSAFRHVKVKYLRRPAMGSYENQRIQPISIEKFSDYVTRLLESPNGHINVQFRLLNILARQQEQYCGLTTCLGDQFSSMTLHPDCPPYDQTVVVLDQSWAAYRMVRRTVLPHARHYATVYIDASYVTRCDFNQKKGVAIVPEFGNVPAFIAASTPMENTCPQFLTMIAQQRCPLVINLDDLYETKTFPPKQYWSDNAEKTFATCVRACNVYVSDVYNSTRWTARTLEITPSDSIQEWTVEQMQISVWSSKMNPRPDILYEFVTAFLDKMATHALNKRVGPPIIHASSTDGRVGTFICATILLLQQLQARSNCIDIFGTVLSLRKHRSNLVNNPNQLEYLYRFMKYCIAMSTTVVCVMPSLPKAELSESQPSYNKP</sequence>
<keyword evidence="4" id="KW-0675">Receptor</keyword>
<dbReference type="Gene3D" id="3.90.190.10">
    <property type="entry name" value="Protein tyrosine phosphatase superfamily"/>
    <property type="match status" value="1"/>
</dbReference>
<feature type="non-terminal residue" evidence="4">
    <location>
        <position position="1"/>
    </location>
</feature>
<dbReference type="PROSITE" id="PS50055">
    <property type="entry name" value="TYR_PHOSPHATASE_PTP"/>
    <property type="match status" value="1"/>
</dbReference>
<feature type="transmembrane region" description="Helical" evidence="1">
    <location>
        <begin position="143"/>
        <end position="165"/>
    </location>
</feature>
<evidence type="ECO:0000256" key="1">
    <source>
        <dbReference type="SAM" id="Phobius"/>
    </source>
</evidence>
<gene>
    <name evidence="4" type="primary">PTPRJ</name>
    <name evidence="4" type="ORF">TR137284</name>
</gene>
<dbReference type="Pfam" id="PF00102">
    <property type="entry name" value="Y_phosphatase"/>
    <property type="match status" value="1"/>
</dbReference>
<dbReference type="SUPFAM" id="SSF52799">
    <property type="entry name" value="(Phosphotyrosine protein) phosphatases II"/>
    <property type="match status" value="1"/>
</dbReference>
<evidence type="ECO:0000313" key="4">
    <source>
        <dbReference type="EMBL" id="JAP49798.1"/>
    </source>
</evidence>
<accession>A0A0X3PDK5</accession>
<dbReference type="PANTHER" id="PTHR19134:SF449">
    <property type="entry name" value="TYROSINE-PROTEIN PHOSPHATASE 1"/>
    <property type="match status" value="1"/>
</dbReference>
<feature type="domain" description="Tyrosine-protein phosphatase" evidence="2">
    <location>
        <begin position="293"/>
        <end position="549"/>
    </location>
</feature>
<dbReference type="SMART" id="SM00404">
    <property type="entry name" value="PTPc_motif"/>
    <property type="match status" value="1"/>
</dbReference>
<dbReference type="InterPro" id="IPR050348">
    <property type="entry name" value="Protein-Tyr_Phosphatase"/>
</dbReference>
<feature type="domain" description="Tyrosine specific protein phosphatases" evidence="3">
    <location>
        <begin position="469"/>
        <end position="543"/>
    </location>
</feature>
<dbReference type="AlphaFoldDB" id="A0A0X3PDK5"/>
<evidence type="ECO:0000259" key="2">
    <source>
        <dbReference type="PROSITE" id="PS50055"/>
    </source>
</evidence>
<dbReference type="GO" id="GO:0004725">
    <property type="term" value="F:protein tyrosine phosphatase activity"/>
    <property type="evidence" value="ECO:0007669"/>
    <property type="project" value="InterPro"/>
</dbReference>
<dbReference type="PANTHER" id="PTHR19134">
    <property type="entry name" value="RECEPTOR-TYPE TYROSINE-PROTEIN PHOSPHATASE"/>
    <property type="match status" value="1"/>
</dbReference>
<protein>
    <submittedName>
        <fullName evidence="4">Receptor-type tyrosine-protein phosphatase eta</fullName>
    </submittedName>
</protein>
<dbReference type="SMART" id="SM00194">
    <property type="entry name" value="PTPc"/>
    <property type="match status" value="1"/>
</dbReference>
<dbReference type="CDD" id="cd00047">
    <property type="entry name" value="PTPc"/>
    <property type="match status" value="1"/>
</dbReference>
<keyword evidence="1" id="KW-0812">Transmembrane</keyword>
<evidence type="ECO:0000259" key="3">
    <source>
        <dbReference type="PROSITE" id="PS50056"/>
    </source>
</evidence>
<keyword evidence="1" id="KW-0472">Membrane</keyword>
<reference evidence="4" key="1">
    <citation type="submission" date="2016-01" db="EMBL/GenBank/DDBJ databases">
        <title>Reference transcriptome for the parasite Schistocephalus solidus: insights into the molecular evolution of parasitism.</title>
        <authorList>
            <person name="Hebert F.O."/>
            <person name="Grambauer S."/>
            <person name="Barber I."/>
            <person name="Landry C.R."/>
            <person name="Aubin-Horth N."/>
        </authorList>
    </citation>
    <scope>NUCLEOTIDE SEQUENCE</scope>
</reference>
<proteinExistence type="predicted"/>
<dbReference type="PROSITE" id="PS50056">
    <property type="entry name" value="TYR_PHOSPHATASE_2"/>
    <property type="match status" value="1"/>
</dbReference>
<organism evidence="4">
    <name type="scientific">Schistocephalus solidus</name>
    <name type="common">Tapeworm</name>
    <dbReference type="NCBI Taxonomy" id="70667"/>
    <lineage>
        <taxon>Eukaryota</taxon>
        <taxon>Metazoa</taxon>
        <taxon>Spiralia</taxon>
        <taxon>Lophotrochozoa</taxon>
        <taxon>Platyhelminthes</taxon>
        <taxon>Cestoda</taxon>
        <taxon>Eucestoda</taxon>
        <taxon>Diphyllobothriidea</taxon>
        <taxon>Diphyllobothriidae</taxon>
        <taxon>Schistocephalus</taxon>
    </lineage>
</organism>
<name>A0A0X3PDK5_SCHSO</name>
<dbReference type="EMBL" id="GEEE01013427">
    <property type="protein sequence ID" value="JAP49798.1"/>
    <property type="molecule type" value="Transcribed_RNA"/>
</dbReference>
<keyword evidence="1" id="KW-1133">Transmembrane helix</keyword>
<dbReference type="InterPro" id="IPR000387">
    <property type="entry name" value="Tyr_Pase_dom"/>
</dbReference>
<dbReference type="InterPro" id="IPR029021">
    <property type="entry name" value="Prot-tyrosine_phosphatase-like"/>
</dbReference>